<dbReference type="EC" id="3.6.1.41" evidence="5"/>
<accession>A0A8J6NBP7</accession>
<evidence type="ECO:0000256" key="5">
    <source>
        <dbReference type="HAMAP-Rule" id="MF_00199"/>
    </source>
</evidence>
<dbReference type="Proteomes" id="UP000614424">
    <property type="component" value="Unassembled WGS sequence"/>
</dbReference>
<dbReference type="CDD" id="cd07422">
    <property type="entry name" value="MPP_ApaH"/>
    <property type="match status" value="1"/>
</dbReference>
<name>A0A8J6NBP7_9BACT</name>
<evidence type="ECO:0000259" key="6">
    <source>
        <dbReference type="Pfam" id="PF00149"/>
    </source>
</evidence>
<keyword evidence="3 5" id="KW-0378">Hydrolase</keyword>
<dbReference type="PANTHER" id="PTHR40942:SF4">
    <property type="entry name" value="CYTOCHROME C5"/>
    <property type="match status" value="1"/>
</dbReference>
<dbReference type="Gene3D" id="3.60.21.10">
    <property type="match status" value="1"/>
</dbReference>
<gene>
    <name evidence="5" type="primary">apaH</name>
    <name evidence="7" type="ORF">H8E41_02615</name>
</gene>
<comment type="caution">
    <text evidence="7">The sequence shown here is derived from an EMBL/GenBank/DDBJ whole genome shotgun (WGS) entry which is preliminary data.</text>
</comment>
<organism evidence="7 8">
    <name type="scientific">Candidatus Desulfobia pelagia</name>
    <dbReference type="NCBI Taxonomy" id="2841692"/>
    <lineage>
        <taxon>Bacteria</taxon>
        <taxon>Pseudomonadati</taxon>
        <taxon>Thermodesulfobacteriota</taxon>
        <taxon>Desulfobulbia</taxon>
        <taxon>Desulfobulbales</taxon>
        <taxon>Desulfobulbaceae</taxon>
        <taxon>Candidatus Desulfobia</taxon>
    </lineage>
</organism>
<evidence type="ECO:0000313" key="7">
    <source>
        <dbReference type="EMBL" id="MBC8316769.1"/>
    </source>
</evidence>
<evidence type="ECO:0000313" key="8">
    <source>
        <dbReference type="Proteomes" id="UP000614424"/>
    </source>
</evidence>
<dbReference type="InterPro" id="IPR004843">
    <property type="entry name" value="Calcineurin-like_PHP"/>
</dbReference>
<dbReference type="HAMAP" id="MF_00199">
    <property type="entry name" value="ApaH"/>
    <property type="match status" value="1"/>
</dbReference>
<evidence type="ECO:0000256" key="3">
    <source>
        <dbReference type="ARBA" id="ARBA00022801"/>
    </source>
</evidence>
<proteinExistence type="inferred from homology"/>
<dbReference type="PIRSF" id="PIRSF000903">
    <property type="entry name" value="B5n-ttraPtase_sm"/>
    <property type="match status" value="1"/>
</dbReference>
<dbReference type="SUPFAM" id="SSF56300">
    <property type="entry name" value="Metallo-dependent phosphatases"/>
    <property type="match status" value="1"/>
</dbReference>
<feature type="domain" description="Calcineurin-like phosphoesterase" evidence="6">
    <location>
        <begin position="1"/>
        <end position="148"/>
    </location>
</feature>
<comment type="catalytic activity">
    <reaction evidence="4 5">
        <text>P(1),P(4)-bis(5'-adenosyl) tetraphosphate + H2O = 2 ADP + 2 H(+)</text>
        <dbReference type="Rhea" id="RHEA:24252"/>
        <dbReference type="ChEBI" id="CHEBI:15377"/>
        <dbReference type="ChEBI" id="CHEBI:15378"/>
        <dbReference type="ChEBI" id="CHEBI:58141"/>
        <dbReference type="ChEBI" id="CHEBI:456216"/>
        <dbReference type="EC" id="3.6.1.41"/>
    </reaction>
</comment>
<evidence type="ECO:0000256" key="4">
    <source>
        <dbReference type="ARBA" id="ARBA00049417"/>
    </source>
</evidence>
<comment type="similarity">
    <text evidence="2 5">Belongs to the Ap4A hydrolase family.</text>
</comment>
<dbReference type="InterPro" id="IPR029052">
    <property type="entry name" value="Metallo-depent_PP-like"/>
</dbReference>
<dbReference type="NCBIfam" id="NF001204">
    <property type="entry name" value="PRK00166.1"/>
    <property type="match status" value="1"/>
</dbReference>
<reference evidence="7 8" key="1">
    <citation type="submission" date="2020-08" db="EMBL/GenBank/DDBJ databases">
        <title>Bridging the membrane lipid divide: bacteria of the FCB group superphylum have the potential to synthesize archaeal ether lipids.</title>
        <authorList>
            <person name="Villanueva L."/>
            <person name="Von Meijenfeldt F.A.B."/>
            <person name="Westbye A.B."/>
            <person name="Yadav S."/>
            <person name="Hopmans E.C."/>
            <person name="Dutilh B.E."/>
            <person name="Sinninghe Damste J.S."/>
        </authorList>
    </citation>
    <scope>NUCLEOTIDE SEQUENCE [LARGE SCALE GENOMIC DNA]</scope>
    <source>
        <strain evidence="7">NIOZ-UU47</strain>
    </source>
</reference>
<evidence type="ECO:0000256" key="1">
    <source>
        <dbReference type="ARBA" id="ARBA00003413"/>
    </source>
</evidence>
<dbReference type="Pfam" id="PF00149">
    <property type="entry name" value="Metallophos"/>
    <property type="match status" value="1"/>
</dbReference>
<dbReference type="NCBIfam" id="TIGR00668">
    <property type="entry name" value="apaH"/>
    <property type="match status" value="1"/>
</dbReference>
<dbReference type="EMBL" id="JACNJZ010000053">
    <property type="protein sequence ID" value="MBC8316769.1"/>
    <property type="molecule type" value="Genomic_DNA"/>
</dbReference>
<comment type="function">
    <text evidence="1 5">Hydrolyzes diadenosine 5',5'''-P1,P4-tetraphosphate to yield ADP.</text>
</comment>
<dbReference type="GO" id="GO:0008803">
    <property type="term" value="F:bis(5'-nucleosyl)-tetraphosphatase (symmetrical) activity"/>
    <property type="evidence" value="ECO:0007669"/>
    <property type="project" value="UniProtKB-UniRule"/>
</dbReference>
<dbReference type="AlphaFoldDB" id="A0A8J6NBP7"/>
<dbReference type="PANTHER" id="PTHR40942">
    <property type="match status" value="1"/>
</dbReference>
<evidence type="ECO:0000256" key="2">
    <source>
        <dbReference type="ARBA" id="ARBA00005419"/>
    </source>
</evidence>
<protein>
    <recommendedName>
        <fullName evidence="5">Bis(5'-nucleosyl)-tetraphosphatase, symmetrical</fullName>
        <ecNumber evidence="5">3.6.1.41</ecNumber>
    </recommendedName>
    <alternativeName>
        <fullName evidence="5">Ap4A hydrolase</fullName>
    </alternativeName>
    <alternativeName>
        <fullName evidence="5">Diadenosine 5',5'''-P1,P4-tetraphosphate pyrophosphohydrolase</fullName>
    </alternativeName>
    <alternativeName>
        <fullName evidence="5">Diadenosine tetraphosphatase</fullName>
    </alternativeName>
</protein>
<dbReference type="InterPro" id="IPR004617">
    <property type="entry name" value="ApaH"/>
</dbReference>
<sequence>MSVYAIGDVQGCYDDLMALLDHIHFNEQTDQLWFAGDMVNRGPKNLQTVRFIKSLGENAVSVLGNHDLHLLAMAYGYRTPKKRDTFQDILEAEDADELLEWIRHRPILHHDKNLGYTLIHAGLAPQWDLPMALSCAEELEKTLRGPHYTDFFEEMYGDEPAVWSDSLSGNERLRFIVNCLTRMRFCDENGLLDMEENGPPGSQPSRLIPWFTVPDRASRDMKIICGHWSRLSYYNADGVYALDTGCVWGRGLTALKIDSIPKRITIPCAGNQKPKNSAT</sequence>